<dbReference type="STRING" id="1851148.SMSP2_01784"/>
<keyword evidence="3 6" id="KW-0808">Transferase</keyword>
<dbReference type="GO" id="GO:0003677">
    <property type="term" value="F:DNA binding"/>
    <property type="evidence" value="ECO:0007669"/>
    <property type="project" value="InterPro"/>
</dbReference>
<name>A0A1Q2MFG4_9BACT</name>
<protein>
    <recommendedName>
        <fullName evidence="4">Methyltransferase</fullName>
        <ecNumber evidence="4">2.1.1.-</ecNumber>
    </recommendedName>
</protein>
<dbReference type="RefSeq" id="WP_146683589.1">
    <property type="nucleotide sequence ID" value="NZ_CP019646.1"/>
</dbReference>
<evidence type="ECO:0000256" key="1">
    <source>
        <dbReference type="ARBA" id="ARBA00006594"/>
    </source>
</evidence>
<feature type="domain" description="DNA methylase N-4/N-6" evidence="5">
    <location>
        <begin position="24"/>
        <end position="237"/>
    </location>
</feature>
<dbReference type="GO" id="GO:0005737">
    <property type="term" value="C:cytoplasm"/>
    <property type="evidence" value="ECO:0007669"/>
    <property type="project" value="TreeGrafter"/>
</dbReference>
<dbReference type="SUPFAM" id="SSF53335">
    <property type="entry name" value="S-adenosyl-L-methionine-dependent methyltransferases"/>
    <property type="match status" value="1"/>
</dbReference>
<evidence type="ECO:0000313" key="7">
    <source>
        <dbReference type="Proteomes" id="UP000188181"/>
    </source>
</evidence>
<evidence type="ECO:0000313" key="6">
    <source>
        <dbReference type="EMBL" id="AQQ71410.1"/>
    </source>
</evidence>
<dbReference type="KEGG" id="pbas:SMSP2_01784"/>
<evidence type="ECO:0000256" key="4">
    <source>
        <dbReference type="RuleBase" id="RU362026"/>
    </source>
</evidence>
<dbReference type="EMBL" id="CP019646">
    <property type="protein sequence ID" value="AQQ71410.1"/>
    <property type="molecule type" value="Genomic_DNA"/>
</dbReference>
<dbReference type="OrthoDB" id="9773571at2"/>
<evidence type="ECO:0000256" key="3">
    <source>
        <dbReference type="ARBA" id="ARBA00022679"/>
    </source>
</evidence>
<proteinExistence type="inferred from homology"/>
<accession>A0A1Q2MFG4</accession>
<dbReference type="Pfam" id="PF01555">
    <property type="entry name" value="N6_N4_Mtase"/>
    <property type="match status" value="1"/>
</dbReference>
<dbReference type="AlphaFoldDB" id="A0A1Q2MFG4"/>
<dbReference type="EC" id="2.1.1.-" evidence="4"/>
<dbReference type="PANTHER" id="PTHR13370">
    <property type="entry name" value="RNA METHYLASE-RELATED"/>
    <property type="match status" value="1"/>
</dbReference>
<comment type="similarity">
    <text evidence="1 4">Belongs to the N(4)/N(6)-methyltransferase family.</text>
</comment>
<dbReference type="InterPro" id="IPR001091">
    <property type="entry name" value="RM_Methyltransferase"/>
</dbReference>
<dbReference type="REBASE" id="185703">
    <property type="entry name" value="M.PbaD1ORF1784P"/>
</dbReference>
<dbReference type="PANTHER" id="PTHR13370:SF3">
    <property type="entry name" value="TRNA (GUANINE(10)-N2)-METHYLTRANSFERASE HOMOLOG"/>
    <property type="match status" value="1"/>
</dbReference>
<dbReference type="PROSITE" id="PS00092">
    <property type="entry name" value="N6_MTASE"/>
    <property type="match status" value="1"/>
</dbReference>
<dbReference type="Proteomes" id="UP000188181">
    <property type="component" value="Chromosome"/>
</dbReference>
<dbReference type="GO" id="GO:0008170">
    <property type="term" value="F:N-methyltransferase activity"/>
    <property type="evidence" value="ECO:0007669"/>
    <property type="project" value="InterPro"/>
</dbReference>
<gene>
    <name evidence="6" type="primary">mboIIM</name>
    <name evidence="6" type="ORF">SMSP2_01784</name>
</gene>
<dbReference type="GO" id="GO:0032259">
    <property type="term" value="P:methylation"/>
    <property type="evidence" value="ECO:0007669"/>
    <property type="project" value="UniProtKB-KW"/>
</dbReference>
<reference evidence="7" key="1">
    <citation type="submission" date="2017-02" db="EMBL/GenBank/DDBJ databases">
        <title>Comparative genomics and description of representatives of a novel lineage of planctomycetes thriving in anoxic sediments.</title>
        <authorList>
            <person name="Spring S."/>
            <person name="Bunk B."/>
            <person name="Sproer C."/>
        </authorList>
    </citation>
    <scope>NUCLEOTIDE SEQUENCE [LARGE SCALE GENOMIC DNA]</scope>
    <source>
        <strain evidence="7">SM-Chi-D1</strain>
    </source>
</reference>
<keyword evidence="2 6" id="KW-0489">Methyltransferase</keyword>
<keyword evidence="7" id="KW-1185">Reference proteome</keyword>
<evidence type="ECO:0000259" key="5">
    <source>
        <dbReference type="Pfam" id="PF01555"/>
    </source>
</evidence>
<dbReference type="InterPro" id="IPR002052">
    <property type="entry name" value="DNA_methylase_N6_adenine_CS"/>
</dbReference>
<sequence length="245" mass="28025">MIEINRIHLMDALEGLKKLENDSVDLIVTDPPYNIASANALTIQRGSLKSTEAAWGDWDMFHPFDYKILICRVLIESYRVLKPGGSLYMFTAQEDNGYFIHKARERGFQLRRVLAMVRKNPLPSFSKRNWRSGFELCMYLTKPSKGKNSGYKDVTFNFLSQQDCINVFVYTNGKKHTKHPTEKPQDFIELLVMISSNPGDLVVDPFMGGGTTAAASRKHGRRFIGFELNKDYIKMGNKRLSDLED</sequence>
<evidence type="ECO:0000256" key="2">
    <source>
        <dbReference type="ARBA" id="ARBA00022603"/>
    </source>
</evidence>
<dbReference type="PRINTS" id="PR00508">
    <property type="entry name" value="S21N4MTFRASE"/>
</dbReference>
<dbReference type="InterPro" id="IPR029063">
    <property type="entry name" value="SAM-dependent_MTases_sf"/>
</dbReference>
<organism evidence="6 7">
    <name type="scientific">Limihaloglobus sulfuriphilus</name>
    <dbReference type="NCBI Taxonomy" id="1851148"/>
    <lineage>
        <taxon>Bacteria</taxon>
        <taxon>Pseudomonadati</taxon>
        <taxon>Planctomycetota</taxon>
        <taxon>Phycisphaerae</taxon>
        <taxon>Sedimentisphaerales</taxon>
        <taxon>Sedimentisphaeraceae</taxon>
        <taxon>Limihaloglobus</taxon>
    </lineage>
</organism>
<dbReference type="InterPro" id="IPR002941">
    <property type="entry name" value="DNA_methylase_N4/N6"/>
</dbReference>
<dbReference type="Gene3D" id="3.40.50.150">
    <property type="entry name" value="Vaccinia Virus protein VP39"/>
    <property type="match status" value="1"/>
</dbReference>